<dbReference type="PATRIC" id="fig|582515.4.peg.1642"/>
<dbReference type="AlphaFoldDB" id="U5DQF5"/>
<dbReference type="GO" id="GO:0009103">
    <property type="term" value="P:lipopolysaccharide biosynthetic process"/>
    <property type="evidence" value="ECO:0007669"/>
    <property type="project" value="UniProtKB-ARBA"/>
</dbReference>
<evidence type="ECO:0000313" key="9">
    <source>
        <dbReference type="EMBL" id="ERN41920.1"/>
    </source>
</evidence>
<gene>
    <name evidence="9" type="ORF">KR51_00014550</name>
</gene>
<evidence type="ECO:0000256" key="6">
    <source>
        <dbReference type="ARBA" id="ARBA00022989"/>
    </source>
</evidence>
<proteinExistence type="predicted"/>
<dbReference type="GO" id="GO:0005886">
    <property type="term" value="C:plasma membrane"/>
    <property type="evidence" value="ECO:0007669"/>
    <property type="project" value="UniProtKB-SubCell"/>
</dbReference>
<sequence length="546" mass="60876">MHKSPGRPLSLDLALALAIAIVILLGSYLRFSDLDRKVYWIDEVHTSMRVVGFPKREFAQIVPSDRPISLPELHEFQTLSSERGWGSTWSALAQNAEHAPLFYVSARAWMEWLGNAIWVPRSLAAVFSLLMFPALGWLCWELFRDARIAGIAIALAALSPIQLVYAQEAREYSLYGALILLASAALLRALRLSPHQRARWVLSGPWWLYTTLLVLSLYAHLLASLTLLAHATYVAVRDRKSLGMLALATLTSLIALVPWIVVYFLRQNSIGSWSARDVPISNLLQRWLINASAAFFDIQGLHPGTQLIDIEARQNDIVLSWHDPAMWIALIGMSLAIAAIAFAIMQTESEARCFLLSWMGFSGLVLIAADLVGGGQRSGIARYLLPCYLCIHICVAVLLATLMRSQLAYRLRLGQLLFVAILTSSLLSDIAYLDASTWWNKYSSFYNAHVADFISRSPAPLVVSSAKRGSRSLSLSYKLDPSTKFLLVSEQGSLGVEEFVSEFSKHNTYLFRPSNELYAALTESPLYRLKPAIPHGNLWTIEVARE</sequence>
<keyword evidence="7 8" id="KW-0472">Membrane</keyword>
<keyword evidence="3" id="KW-0328">Glycosyltransferase</keyword>
<evidence type="ECO:0000256" key="4">
    <source>
        <dbReference type="ARBA" id="ARBA00022679"/>
    </source>
</evidence>
<dbReference type="PANTHER" id="PTHR33908:SF3">
    <property type="entry name" value="UNDECAPRENYL PHOSPHATE-ALPHA-4-AMINO-4-DEOXY-L-ARABINOSE ARABINOSYL TRANSFERASE"/>
    <property type="match status" value="1"/>
</dbReference>
<evidence type="ECO:0000256" key="1">
    <source>
        <dbReference type="ARBA" id="ARBA00004651"/>
    </source>
</evidence>
<evidence type="ECO:0000313" key="10">
    <source>
        <dbReference type="Proteomes" id="UP000016960"/>
    </source>
</evidence>
<protein>
    <submittedName>
        <fullName evidence="9">Putative membrane protein</fullName>
    </submittedName>
</protein>
<dbReference type="Proteomes" id="UP000016960">
    <property type="component" value="Unassembled WGS sequence"/>
</dbReference>
<feature type="transmembrane region" description="Helical" evidence="8">
    <location>
        <begin position="172"/>
        <end position="190"/>
    </location>
</feature>
<feature type="transmembrane region" description="Helical" evidence="8">
    <location>
        <begin position="206"/>
        <end position="230"/>
    </location>
</feature>
<name>U5DQF5_9CHRO</name>
<dbReference type="InterPro" id="IPR050297">
    <property type="entry name" value="LipidA_mod_glycosyltrf_83"/>
</dbReference>
<feature type="transmembrane region" description="Helical" evidence="8">
    <location>
        <begin position="380"/>
        <end position="401"/>
    </location>
</feature>
<dbReference type="OrthoDB" id="495800at2"/>
<dbReference type="InParanoid" id="U5DQF5"/>
<feature type="transmembrane region" description="Helical" evidence="8">
    <location>
        <begin position="118"/>
        <end position="140"/>
    </location>
</feature>
<evidence type="ECO:0000256" key="5">
    <source>
        <dbReference type="ARBA" id="ARBA00022692"/>
    </source>
</evidence>
<feature type="transmembrane region" description="Helical" evidence="8">
    <location>
        <begin position="146"/>
        <end position="165"/>
    </location>
</feature>
<dbReference type="GO" id="GO:0010041">
    <property type="term" value="P:response to iron(III) ion"/>
    <property type="evidence" value="ECO:0007669"/>
    <property type="project" value="TreeGrafter"/>
</dbReference>
<accession>U5DQF5</accession>
<evidence type="ECO:0000256" key="8">
    <source>
        <dbReference type="SAM" id="Phobius"/>
    </source>
</evidence>
<keyword evidence="4" id="KW-0808">Transferase</keyword>
<feature type="transmembrane region" description="Helical" evidence="8">
    <location>
        <begin position="325"/>
        <end position="344"/>
    </location>
</feature>
<dbReference type="RefSeq" id="WP_022606065.1">
    <property type="nucleotide sequence ID" value="NZ_ASSJ01000036.1"/>
</dbReference>
<evidence type="ECO:0000256" key="3">
    <source>
        <dbReference type="ARBA" id="ARBA00022676"/>
    </source>
</evidence>
<keyword evidence="2" id="KW-1003">Cell membrane</keyword>
<reference evidence="9 10" key="1">
    <citation type="submission" date="2013-05" db="EMBL/GenBank/DDBJ databases">
        <title>Draft genome sequence of Rubidibacter lacunae KORDI 51-2.</title>
        <authorList>
            <person name="Choi D.H."/>
            <person name="Noh J.H."/>
            <person name="Kwon K.-K."/>
            <person name="Lee J.-H."/>
            <person name="Ryu J.-Y."/>
        </authorList>
    </citation>
    <scope>NUCLEOTIDE SEQUENCE [LARGE SCALE GENOMIC DNA]</scope>
    <source>
        <strain evidence="9 10">KORDI 51-2</strain>
    </source>
</reference>
<feature type="transmembrane region" description="Helical" evidence="8">
    <location>
        <begin position="13"/>
        <end position="31"/>
    </location>
</feature>
<dbReference type="GO" id="GO:0016763">
    <property type="term" value="F:pentosyltransferase activity"/>
    <property type="evidence" value="ECO:0007669"/>
    <property type="project" value="TreeGrafter"/>
</dbReference>
<dbReference type="eggNOG" id="COG5305">
    <property type="taxonomic scope" value="Bacteria"/>
</dbReference>
<dbReference type="PANTHER" id="PTHR33908">
    <property type="entry name" value="MANNOSYLTRANSFERASE YKCB-RELATED"/>
    <property type="match status" value="1"/>
</dbReference>
<evidence type="ECO:0000256" key="2">
    <source>
        <dbReference type="ARBA" id="ARBA00022475"/>
    </source>
</evidence>
<keyword evidence="10" id="KW-1185">Reference proteome</keyword>
<feature type="transmembrane region" description="Helical" evidence="8">
    <location>
        <begin position="242"/>
        <end position="265"/>
    </location>
</feature>
<dbReference type="EMBL" id="ASSJ01000036">
    <property type="protein sequence ID" value="ERN41920.1"/>
    <property type="molecule type" value="Genomic_DNA"/>
</dbReference>
<dbReference type="STRING" id="582515.KR51_00014550"/>
<keyword evidence="6 8" id="KW-1133">Transmembrane helix</keyword>
<comment type="subcellular location">
    <subcellularLocation>
        <location evidence="1">Cell membrane</location>
        <topology evidence="1">Multi-pass membrane protein</topology>
    </subcellularLocation>
</comment>
<comment type="caution">
    <text evidence="9">The sequence shown here is derived from an EMBL/GenBank/DDBJ whole genome shotgun (WGS) entry which is preliminary data.</text>
</comment>
<keyword evidence="5 8" id="KW-0812">Transmembrane</keyword>
<feature type="transmembrane region" description="Helical" evidence="8">
    <location>
        <begin position="353"/>
        <end position="374"/>
    </location>
</feature>
<organism evidence="9 10">
    <name type="scientific">Rubidibacter lacunae KORDI 51-2</name>
    <dbReference type="NCBI Taxonomy" id="582515"/>
    <lineage>
        <taxon>Bacteria</taxon>
        <taxon>Bacillati</taxon>
        <taxon>Cyanobacteriota</taxon>
        <taxon>Cyanophyceae</taxon>
        <taxon>Oscillatoriophycideae</taxon>
        <taxon>Chroococcales</taxon>
        <taxon>Aphanothecaceae</taxon>
        <taxon>Rubidibacter</taxon>
    </lineage>
</organism>
<evidence type="ECO:0000256" key="7">
    <source>
        <dbReference type="ARBA" id="ARBA00023136"/>
    </source>
</evidence>